<protein>
    <submittedName>
        <fullName evidence="2">Uncharacterized protein</fullName>
    </submittedName>
</protein>
<sequence>MAPLVRMRALISGSRNGKKWPKPGQTIELPAEEAAQLIAQGIAEDPDAAETATVADGAEKAVTPAGNKSLASIREEVKEALAAEAKVKEEAAKAEAEAKAAAAKEKPKAPAAKSKES</sequence>
<feature type="region of interest" description="Disordered" evidence="1">
    <location>
        <begin position="86"/>
        <end position="117"/>
    </location>
</feature>
<organism evidence="2 3">
    <name type="scientific">Glutamicibacter ectropisis</name>
    <dbReference type="NCBI Taxonomy" id="3046593"/>
    <lineage>
        <taxon>Bacteria</taxon>
        <taxon>Bacillati</taxon>
        <taxon>Actinomycetota</taxon>
        <taxon>Actinomycetes</taxon>
        <taxon>Micrococcales</taxon>
        <taxon>Micrococcaceae</taxon>
        <taxon>Glutamicibacter</taxon>
    </lineage>
</organism>
<accession>A0AAU6WIF1</accession>
<dbReference type="KEGG" id="gey:QMQ05_05750"/>
<feature type="region of interest" description="Disordered" evidence="1">
    <location>
        <begin position="45"/>
        <end position="66"/>
    </location>
</feature>
<dbReference type="AlphaFoldDB" id="A0AAU6WIF1"/>
<reference evidence="2 3" key="1">
    <citation type="submission" date="2023-05" db="EMBL/GenBank/DDBJ databases">
        <title>Glutamicibacter sp. B1, complete genome.</title>
        <authorList>
            <person name="Long Y.H."/>
            <person name="Fang T."/>
            <person name="Li X.Y."/>
        </authorList>
    </citation>
    <scope>NUCLEOTIDE SEQUENCE [LARGE SCALE GENOMIC DNA]</scope>
    <source>
        <strain evidence="2 3">B1</strain>
    </source>
</reference>
<dbReference type="Proteomes" id="UP001486888">
    <property type="component" value="Chromosome"/>
</dbReference>
<evidence type="ECO:0000313" key="3">
    <source>
        <dbReference type="Proteomes" id="UP001486888"/>
    </source>
</evidence>
<evidence type="ECO:0000256" key="1">
    <source>
        <dbReference type="SAM" id="MobiDB-lite"/>
    </source>
</evidence>
<dbReference type="EMBL" id="CP125942">
    <property type="protein sequence ID" value="XAO47026.1"/>
    <property type="molecule type" value="Genomic_DNA"/>
</dbReference>
<keyword evidence="3" id="KW-1185">Reference proteome</keyword>
<gene>
    <name evidence="2" type="ORF">QMQ05_05750</name>
</gene>
<proteinExistence type="predicted"/>
<name>A0AAU6WIF1_9MICC</name>
<dbReference type="RefSeq" id="WP_345473743.1">
    <property type="nucleotide sequence ID" value="NZ_CP125942.1"/>
</dbReference>
<evidence type="ECO:0000313" key="2">
    <source>
        <dbReference type="EMBL" id="XAO47026.1"/>
    </source>
</evidence>